<evidence type="ECO:0000256" key="5">
    <source>
        <dbReference type="PIRSR" id="PIRSR000445-1"/>
    </source>
</evidence>
<evidence type="ECO:0000313" key="11">
    <source>
        <dbReference type="Proteomes" id="UP000886741"/>
    </source>
</evidence>
<evidence type="ECO:0000259" key="9">
    <source>
        <dbReference type="Pfam" id="PF05201"/>
    </source>
</evidence>
<comment type="caution">
    <text evidence="4">Lacks conserved residue(s) required for the propagation of feature annotation.</text>
</comment>
<evidence type="ECO:0000256" key="1">
    <source>
        <dbReference type="ARBA" id="ARBA00022857"/>
    </source>
</evidence>
<evidence type="ECO:0000256" key="7">
    <source>
        <dbReference type="PIRSR" id="PIRSR000445-3"/>
    </source>
</evidence>
<dbReference type="EC" id="1.2.1.70" evidence="4"/>
<dbReference type="GO" id="GO:0008883">
    <property type="term" value="F:glutamyl-tRNA reductase activity"/>
    <property type="evidence" value="ECO:0007669"/>
    <property type="project" value="UniProtKB-UniRule"/>
</dbReference>
<dbReference type="AlphaFoldDB" id="A0A9D1JTW3"/>
<dbReference type="InterPro" id="IPR015895">
    <property type="entry name" value="4pyrrol_synth_GluRdtase_N"/>
</dbReference>
<comment type="similarity">
    <text evidence="4">Belongs to the glutamyl-tRNA reductase family.</text>
</comment>
<feature type="binding site" evidence="4 6">
    <location>
        <begin position="112"/>
        <end position="114"/>
    </location>
    <ligand>
        <name>substrate</name>
    </ligand>
</feature>
<dbReference type="InterPro" id="IPR006151">
    <property type="entry name" value="Shikm_DH/Glu-tRNA_Rdtase"/>
</dbReference>
<proteinExistence type="inferred from homology"/>
<dbReference type="Gene3D" id="3.30.460.30">
    <property type="entry name" value="Glutamyl-tRNA reductase, N-terminal domain"/>
    <property type="match status" value="1"/>
</dbReference>
<dbReference type="Proteomes" id="UP000886741">
    <property type="component" value="Unassembled WGS sequence"/>
</dbReference>
<feature type="domain" description="Quinate/shikimate 5-dehydrogenase/glutamyl-tRNA reductase" evidence="8">
    <location>
        <begin position="177"/>
        <end position="295"/>
    </location>
</feature>
<dbReference type="PIRSF" id="PIRSF000445">
    <property type="entry name" value="4pyrrol_synth_GluRdtase"/>
    <property type="match status" value="1"/>
</dbReference>
<feature type="binding site" evidence="4 6">
    <location>
        <begin position="49"/>
        <end position="52"/>
    </location>
    <ligand>
        <name>substrate</name>
    </ligand>
</feature>
<dbReference type="GO" id="GO:0019353">
    <property type="term" value="P:protoporphyrinogen IX biosynthetic process from glutamate"/>
    <property type="evidence" value="ECO:0007669"/>
    <property type="project" value="TreeGrafter"/>
</dbReference>
<name>A0A9D1JTW3_9FIRM</name>
<comment type="pathway">
    <text evidence="4">Porphyrin-containing compound metabolism; protoporphyrin-IX biosynthesis; 5-aminolevulinate from L-glutamyl-tRNA(Glu): step 1/2.</text>
</comment>
<keyword evidence="2 4" id="KW-0560">Oxidoreductase</keyword>
<keyword evidence="3 4" id="KW-0627">Porphyrin biosynthesis</keyword>
<dbReference type="InterPro" id="IPR000343">
    <property type="entry name" value="4pyrrol_synth_GluRdtase"/>
</dbReference>
<keyword evidence="1 4" id="KW-0521">NADP</keyword>
<dbReference type="Pfam" id="PF05201">
    <property type="entry name" value="GlutR_N"/>
    <property type="match status" value="1"/>
</dbReference>
<evidence type="ECO:0000259" key="8">
    <source>
        <dbReference type="Pfam" id="PF01488"/>
    </source>
</evidence>
<dbReference type="SUPFAM" id="SSF51735">
    <property type="entry name" value="NAD(P)-binding Rossmann-fold domains"/>
    <property type="match status" value="1"/>
</dbReference>
<dbReference type="InterPro" id="IPR036343">
    <property type="entry name" value="GluRdtase_N_sf"/>
</dbReference>
<evidence type="ECO:0000256" key="3">
    <source>
        <dbReference type="ARBA" id="ARBA00023244"/>
    </source>
</evidence>
<feature type="domain" description="Glutamyl-tRNA reductase N-terminal" evidence="9">
    <location>
        <begin position="6"/>
        <end position="152"/>
    </location>
</feature>
<feature type="binding site" evidence="4 6">
    <location>
        <position position="107"/>
    </location>
    <ligand>
        <name>substrate</name>
    </ligand>
</feature>
<dbReference type="EMBL" id="DVJJ01000147">
    <property type="protein sequence ID" value="HIS65616.1"/>
    <property type="molecule type" value="Genomic_DNA"/>
</dbReference>
<evidence type="ECO:0000256" key="6">
    <source>
        <dbReference type="PIRSR" id="PIRSR000445-2"/>
    </source>
</evidence>
<protein>
    <recommendedName>
        <fullName evidence="4">Glutamyl-tRNA reductase</fullName>
        <shortName evidence="4">GluTR</shortName>
        <ecNumber evidence="4">1.2.1.70</ecNumber>
    </recommendedName>
</protein>
<feature type="binding site" evidence="4 6">
    <location>
        <position position="118"/>
    </location>
    <ligand>
        <name>substrate</name>
    </ligand>
</feature>
<dbReference type="Gene3D" id="3.40.50.720">
    <property type="entry name" value="NAD(P)-binding Rossmann-like Domain"/>
    <property type="match status" value="1"/>
</dbReference>
<dbReference type="PANTHER" id="PTHR43013">
    <property type="entry name" value="GLUTAMYL-TRNA REDUCTASE"/>
    <property type="match status" value="1"/>
</dbReference>
<dbReference type="SUPFAM" id="SSF69742">
    <property type="entry name" value="Glutamyl tRNA-reductase catalytic, N-terminal domain"/>
    <property type="match status" value="1"/>
</dbReference>
<dbReference type="HAMAP" id="MF_00087">
    <property type="entry name" value="Glu_tRNA_reductase"/>
    <property type="match status" value="1"/>
</dbReference>
<sequence>MNIQMIGIDHTTAPVEIREKFSFTTKVQAALMEQAAALPGVLGVILLSTCNRTELWVHCRPDVEPPLCDCICQIAGTGTEQYRDRFRSRRGEEAVAYLFGMTSGLRSQIFGEDQILTQVKEALDKARTALHTDTVLEVLFRMAITAAKKVKTGMQTATADTGAVGYCLEKLRGEGYDFTGRRCLVIGNGKMGKLAAQALRQTGAHVTVTVRQYRSGVVEIPVDCERIDYGRRMELLPDCDMVVSATTSPNTTMKYEDVSAAVWKPGLIFLDLAVPRDIDPRIAELSGVRLFDIDSFHAPQSEERTRMEEEAQAVLAQQIQEFLTWYDCRDRIPMTNELAEKCAVDFLVRVEPAIRQTHLDSEAASALRVQLEDAAKKHFRRLLFAVRDEAGAAAFRQCLDAVEKFYDQA</sequence>
<gene>
    <name evidence="4 10" type="primary">hemA</name>
    <name evidence="10" type="ORF">IAA83_09685</name>
</gene>
<dbReference type="GO" id="GO:0050661">
    <property type="term" value="F:NADP binding"/>
    <property type="evidence" value="ECO:0007669"/>
    <property type="project" value="InterPro"/>
</dbReference>
<comment type="function">
    <text evidence="4">Catalyzes the NADPH-dependent reduction of glutamyl-tRNA(Glu) to glutamate 1-semialdehyde (GSA).</text>
</comment>
<dbReference type="NCBIfam" id="TIGR01035">
    <property type="entry name" value="hemA"/>
    <property type="match status" value="1"/>
</dbReference>
<evidence type="ECO:0000256" key="2">
    <source>
        <dbReference type="ARBA" id="ARBA00023002"/>
    </source>
</evidence>
<organism evidence="10 11">
    <name type="scientific">Candidatus Avoscillospira avistercoris</name>
    <dbReference type="NCBI Taxonomy" id="2840707"/>
    <lineage>
        <taxon>Bacteria</taxon>
        <taxon>Bacillati</taxon>
        <taxon>Bacillota</taxon>
        <taxon>Clostridia</taxon>
        <taxon>Eubacteriales</taxon>
        <taxon>Oscillospiraceae</taxon>
        <taxon>Oscillospiraceae incertae sedis</taxon>
        <taxon>Candidatus Avoscillospira</taxon>
    </lineage>
</organism>
<comment type="miscellaneous">
    <text evidence="4">During catalysis, the active site Cys acts as a nucleophile attacking the alpha-carbonyl group of tRNA-bound glutamate with the formation of a thioester intermediate between enzyme and glutamate, and the concomitant release of tRNA(Glu). The thioester intermediate is finally reduced by direct hydride transfer from NADPH, to form the product GSA.</text>
</comment>
<accession>A0A9D1JTW3</accession>
<feature type="binding site" evidence="4 7">
    <location>
        <begin position="187"/>
        <end position="192"/>
    </location>
    <ligand>
        <name>NADP(+)</name>
        <dbReference type="ChEBI" id="CHEBI:58349"/>
    </ligand>
</feature>
<comment type="caution">
    <text evidence="10">The sequence shown here is derived from an EMBL/GenBank/DDBJ whole genome shotgun (WGS) entry which is preliminary data.</text>
</comment>
<comment type="catalytic activity">
    <reaction evidence="4">
        <text>(S)-4-amino-5-oxopentanoate + tRNA(Glu) + NADP(+) = L-glutamyl-tRNA(Glu) + NADPH + H(+)</text>
        <dbReference type="Rhea" id="RHEA:12344"/>
        <dbReference type="Rhea" id="RHEA-COMP:9663"/>
        <dbReference type="Rhea" id="RHEA-COMP:9680"/>
        <dbReference type="ChEBI" id="CHEBI:15378"/>
        <dbReference type="ChEBI" id="CHEBI:57501"/>
        <dbReference type="ChEBI" id="CHEBI:57783"/>
        <dbReference type="ChEBI" id="CHEBI:58349"/>
        <dbReference type="ChEBI" id="CHEBI:78442"/>
        <dbReference type="ChEBI" id="CHEBI:78520"/>
        <dbReference type="EC" id="1.2.1.70"/>
    </reaction>
</comment>
<dbReference type="PANTHER" id="PTHR43013:SF1">
    <property type="entry name" value="GLUTAMYL-TRNA REDUCTASE"/>
    <property type="match status" value="1"/>
</dbReference>
<feature type="active site" description="Nucleophile" evidence="4 5">
    <location>
        <position position="50"/>
    </location>
</feature>
<dbReference type="InterPro" id="IPR036291">
    <property type="entry name" value="NAD(P)-bd_dom_sf"/>
</dbReference>
<evidence type="ECO:0000256" key="4">
    <source>
        <dbReference type="HAMAP-Rule" id="MF_00087"/>
    </source>
</evidence>
<reference evidence="10" key="2">
    <citation type="journal article" date="2021" name="PeerJ">
        <title>Extensive microbial diversity within the chicken gut microbiome revealed by metagenomics and culture.</title>
        <authorList>
            <person name="Gilroy R."/>
            <person name="Ravi A."/>
            <person name="Getino M."/>
            <person name="Pursley I."/>
            <person name="Horton D.L."/>
            <person name="Alikhan N.F."/>
            <person name="Baker D."/>
            <person name="Gharbi K."/>
            <person name="Hall N."/>
            <person name="Watson M."/>
            <person name="Adriaenssens E.M."/>
            <person name="Foster-Nyarko E."/>
            <person name="Jarju S."/>
            <person name="Secka A."/>
            <person name="Antonio M."/>
            <person name="Oren A."/>
            <person name="Chaudhuri R.R."/>
            <person name="La Ragione R."/>
            <person name="Hildebrand F."/>
            <person name="Pallen M.J."/>
        </authorList>
    </citation>
    <scope>NUCLEOTIDE SEQUENCE</scope>
    <source>
        <strain evidence="10">ChiBcec16-1751</strain>
    </source>
</reference>
<evidence type="ECO:0000313" key="10">
    <source>
        <dbReference type="EMBL" id="HIS65616.1"/>
    </source>
</evidence>
<comment type="domain">
    <text evidence="4">Possesses an unusual extended V-shaped dimeric structure with each monomer consisting of three distinct domains arranged along a curved 'spinal' alpha-helix. The N-terminal catalytic domain specifically recognizes the glutamate moiety of the substrate. The second domain is the NADPH-binding domain, and the third C-terminal domain is responsible for dimerization.</text>
</comment>
<comment type="subunit">
    <text evidence="4">Homodimer.</text>
</comment>
<dbReference type="Pfam" id="PF01488">
    <property type="entry name" value="Shikimate_DH"/>
    <property type="match status" value="1"/>
</dbReference>
<reference evidence="10" key="1">
    <citation type="submission" date="2020-10" db="EMBL/GenBank/DDBJ databases">
        <authorList>
            <person name="Gilroy R."/>
        </authorList>
    </citation>
    <scope>NUCLEOTIDE SEQUENCE</scope>
    <source>
        <strain evidence="10">ChiBcec16-1751</strain>
    </source>
</reference>